<reference evidence="2 3" key="2">
    <citation type="submission" date="2019-09" db="EMBL/GenBank/DDBJ databases">
        <authorList>
            <person name="Jin C."/>
        </authorList>
    </citation>
    <scope>NUCLEOTIDE SEQUENCE [LARGE SCALE GENOMIC DNA]</scope>
    <source>
        <strain evidence="2 3">BN130099</strain>
    </source>
</reference>
<proteinExistence type="predicted"/>
<dbReference type="EMBL" id="VUJV01000007">
    <property type="protein sequence ID" value="KAA1416335.1"/>
    <property type="molecule type" value="Genomic_DNA"/>
</dbReference>
<reference evidence="2 3" key="1">
    <citation type="submission" date="2019-09" db="EMBL/GenBank/DDBJ databases">
        <title>Nocardioides panacisoli sp. nov., isolated from the soil of a ginseng field.</title>
        <authorList>
            <person name="Cho C."/>
        </authorList>
    </citation>
    <scope>NUCLEOTIDE SEQUENCE [LARGE SCALE GENOMIC DNA]</scope>
    <source>
        <strain evidence="2 3">BN130099</strain>
    </source>
</reference>
<evidence type="ECO:0000313" key="3">
    <source>
        <dbReference type="Proteomes" id="UP000325003"/>
    </source>
</evidence>
<evidence type="ECO:0000313" key="2">
    <source>
        <dbReference type="EMBL" id="KAA1416335.1"/>
    </source>
</evidence>
<protein>
    <submittedName>
        <fullName evidence="2">Carboxypeptidase regulatory-like domain-containing protein</fullName>
    </submittedName>
</protein>
<keyword evidence="1" id="KW-0472">Membrane</keyword>
<keyword evidence="2" id="KW-0378">Hydrolase</keyword>
<gene>
    <name evidence="2" type="ORF">F0U44_18590</name>
</gene>
<dbReference type="GO" id="GO:0004180">
    <property type="term" value="F:carboxypeptidase activity"/>
    <property type="evidence" value="ECO:0007669"/>
    <property type="project" value="UniProtKB-KW"/>
</dbReference>
<name>A0A5B1L720_9ACTN</name>
<keyword evidence="1" id="KW-0812">Transmembrane</keyword>
<keyword evidence="3" id="KW-1185">Reference proteome</keyword>
<dbReference type="Proteomes" id="UP000325003">
    <property type="component" value="Unassembled WGS sequence"/>
</dbReference>
<evidence type="ECO:0000256" key="1">
    <source>
        <dbReference type="SAM" id="Phobius"/>
    </source>
</evidence>
<comment type="caution">
    <text evidence="2">The sequence shown here is derived from an EMBL/GenBank/DDBJ whole genome shotgun (WGS) entry which is preliminary data.</text>
</comment>
<dbReference type="AlphaFoldDB" id="A0A5B1L720"/>
<feature type="transmembrane region" description="Helical" evidence="1">
    <location>
        <begin position="45"/>
        <end position="66"/>
    </location>
</feature>
<organism evidence="2 3">
    <name type="scientific">Nocardioides humilatus</name>
    <dbReference type="NCBI Taxonomy" id="2607660"/>
    <lineage>
        <taxon>Bacteria</taxon>
        <taxon>Bacillati</taxon>
        <taxon>Actinomycetota</taxon>
        <taxon>Actinomycetes</taxon>
        <taxon>Propionibacteriales</taxon>
        <taxon>Nocardioidaceae</taxon>
        <taxon>Nocardioides</taxon>
    </lineage>
</organism>
<keyword evidence="2" id="KW-0121">Carboxypeptidase</keyword>
<sequence>MSDPTGPDLLDEQMDRRLREAGTNWRDGLPLPPPVAAPSSNPRRWLVPLTAAAAVAAIGGASFVAISHDNDRATFMPDPAHSGVSPTPCDRGSLEIVGSVVEERRNYRSTTGVIGLKGDQPCTLSGYPKAIPRGTGLDNSLVQYLAPDDPPATVLLTPKSRAVVTARVQLSGLDCLTASIDAVEVTLPNGDAGELAGIGGVCEPGRDAILMIEVLPISAEGAPLLEAAPATVSGTITLDGGPAPGQSIPVTSGEITFDGESSGAGASIDPGGTYEVQLAPGEYDVTVSTPDWNGGQTYSDGKYGVTGGTTATLDIHIPIR</sequence>
<accession>A0A5B1L720</accession>
<keyword evidence="1" id="KW-1133">Transmembrane helix</keyword>
<keyword evidence="2" id="KW-0645">Protease</keyword>
<dbReference type="RefSeq" id="WP_149729877.1">
    <property type="nucleotide sequence ID" value="NZ_VUJV01000007.1"/>
</dbReference>